<dbReference type="RefSeq" id="WP_090775613.1">
    <property type="nucleotide sequence ID" value="NZ_FMYM01000005.1"/>
</dbReference>
<dbReference type="CDD" id="cd21116">
    <property type="entry name" value="ClyA-like"/>
    <property type="match status" value="1"/>
</dbReference>
<keyword evidence="1" id="KW-0732">Signal</keyword>
<organism evidence="2 3">
    <name type="scientific">Shouchella lonarensis</name>
    <dbReference type="NCBI Taxonomy" id="1464122"/>
    <lineage>
        <taxon>Bacteria</taxon>
        <taxon>Bacillati</taxon>
        <taxon>Bacillota</taxon>
        <taxon>Bacilli</taxon>
        <taxon>Bacillales</taxon>
        <taxon>Bacillaceae</taxon>
        <taxon>Shouchella</taxon>
    </lineage>
</organism>
<dbReference type="OrthoDB" id="9837776at2"/>
<dbReference type="InterPro" id="IPR052785">
    <property type="entry name" value="Enterotoxin_cmpnt"/>
</dbReference>
<dbReference type="PANTHER" id="PTHR38443">
    <property type="match status" value="1"/>
</dbReference>
<evidence type="ECO:0000313" key="3">
    <source>
        <dbReference type="Proteomes" id="UP000242662"/>
    </source>
</evidence>
<gene>
    <name evidence="2" type="ORF">SAMN05421737_105271</name>
</gene>
<proteinExistence type="predicted"/>
<dbReference type="Pfam" id="PF05791">
    <property type="entry name" value="Bacillus_HBL"/>
    <property type="match status" value="1"/>
</dbReference>
<evidence type="ECO:0000313" key="2">
    <source>
        <dbReference type="EMBL" id="SDC14391.1"/>
    </source>
</evidence>
<dbReference type="Proteomes" id="UP000242662">
    <property type="component" value="Unassembled WGS sequence"/>
</dbReference>
<reference evidence="3" key="1">
    <citation type="submission" date="2016-09" db="EMBL/GenBank/DDBJ databases">
        <authorList>
            <person name="Varghese N."/>
            <person name="Submissions S."/>
        </authorList>
    </citation>
    <scope>NUCLEOTIDE SEQUENCE [LARGE SCALE GENOMIC DNA]</scope>
    <source>
        <strain evidence="3">25nlg</strain>
    </source>
</reference>
<dbReference type="InterPro" id="IPR008414">
    <property type="entry name" value="HBL"/>
</dbReference>
<protein>
    <submittedName>
        <fullName evidence="2">Haemolytic enterotoxin (HBL)</fullName>
    </submittedName>
</protein>
<feature type="signal peptide" evidence="1">
    <location>
        <begin position="1"/>
        <end position="29"/>
    </location>
</feature>
<feature type="chain" id="PRO_5017316379" evidence="1">
    <location>
        <begin position="30"/>
        <end position="299"/>
    </location>
</feature>
<keyword evidence="3" id="KW-1185">Reference proteome</keyword>
<dbReference type="PANTHER" id="PTHR38443:SF2">
    <property type="entry name" value="NON-HEMOLYTIC ENTEROTOXIN LYTIC COMPONENT L1"/>
    <property type="match status" value="1"/>
</dbReference>
<dbReference type="Gene3D" id="1.20.1170.10">
    <property type="match status" value="2"/>
</dbReference>
<dbReference type="SUPFAM" id="SSF58100">
    <property type="entry name" value="Bacterial hemolysins"/>
    <property type="match status" value="1"/>
</dbReference>
<evidence type="ECO:0000256" key="1">
    <source>
        <dbReference type="SAM" id="SignalP"/>
    </source>
</evidence>
<dbReference type="AlphaFoldDB" id="A0A1G6J6S1"/>
<accession>A0A1G6J6S1</accession>
<sequence>MLHAKKLGKYCAALLCLAIPLYSATPAVAEEIPTVMDGLTYHVIAMHPDFESKAQEAGKAGLSAENQALARQHEKIVYEQAQQWQDSLKGESNRTRDQVLSYDDTFNRMFDEIIDALAADDEDGILERLDNMQDDVTTHKGAVTQFLDDLRTYKSDIGKNVSLMQADIDKIENLMDGYRASLDKLYDKLSEDLDDVVRSQIEEETYDLSVKIYDLLEPLSMHLSTLASDIKGVDDGVLNIGWLVTLEDMNTGWSRLDSALKNLIGQVKETETFDEDLFRADMETTKTLWTNIYRQAQQL</sequence>
<dbReference type="GO" id="GO:0016020">
    <property type="term" value="C:membrane"/>
    <property type="evidence" value="ECO:0007669"/>
    <property type="project" value="InterPro"/>
</dbReference>
<dbReference type="EMBL" id="FMYM01000005">
    <property type="protein sequence ID" value="SDC14391.1"/>
    <property type="molecule type" value="Genomic_DNA"/>
</dbReference>
<dbReference type="STRING" id="1464122.SAMN05421737_105271"/>
<name>A0A1G6J6S1_9BACI</name>